<dbReference type="SUPFAM" id="SSF53067">
    <property type="entry name" value="Actin-like ATPase domain"/>
    <property type="match status" value="2"/>
</dbReference>
<keyword evidence="2" id="KW-1185">Reference proteome</keyword>
<dbReference type="SMART" id="SM00268">
    <property type="entry name" value="ACTIN"/>
    <property type="match status" value="1"/>
</dbReference>
<dbReference type="RefSeq" id="XP_028968241.1">
    <property type="nucleotide sequence ID" value="XM_029112408.1"/>
</dbReference>
<accession>A0AAJ7SGD0</accession>
<comment type="similarity">
    <text evidence="1">Belongs to the actin family.</text>
</comment>
<dbReference type="CTD" id="32769"/>
<sequence>MEDPSATWTKPSEVIVIHPGSRNLRIGFATQSAPLVFPHCVARRLKTPSAPKSQPYLPKTIRSQELFRYVNDKAEQLGNVLANSDTSQGVKRSDIDEADPLNVGRVTLDIGSDYHEPEQTQQNVFGEDALNLSPSANFNLQWPMKKGRLHLHRGPGGSMFSALHDLFDIWMWAVTEKLKAEPKNLCAVLVIGDVYIGEHVKRMLDMMFNEMGFRKVFVHLEGVCAAFGAGNPTACVIDVGESKTLVACVEDGISLKQTRVLMEFGGGDMTQLMCFLFKVRMQWRNPNPDIVYDARLLEKVKEKFCHLDLDHCGSVDGEVAYSPPGRAGPQVFPVSVQDEAMKCVLGFFAPEVLSLTGHKGSHLYAPQAADPQDPHDDFYILQTQRRRGDAEFEDGEDEDGMPVDLKDPVRQETIPVSQVLGIDVVLLQSVDRCENEDVKRKMLSNILIVGGGLANFKGVAKWLKNRLSTRMPQSFKDDIIEISTQPKDLPADCCVWRGAALMTHLDTSQELWITSREWTRFGSKVLRERAVFGW</sequence>
<evidence type="ECO:0000313" key="3">
    <source>
        <dbReference type="RefSeq" id="XP_028968241.1"/>
    </source>
</evidence>
<dbReference type="Gene3D" id="3.90.640.10">
    <property type="entry name" value="Actin, Chain A, domain 4"/>
    <property type="match status" value="1"/>
</dbReference>
<dbReference type="GeneID" id="100897643"/>
<dbReference type="Gene3D" id="3.30.420.40">
    <property type="match status" value="2"/>
</dbReference>
<name>A0AAJ7SGD0_9ACAR</name>
<dbReference type="InterPro" id="IPR004000">
    <property type="entry name" value="Actin"/>
</dbReference>
<dbReference type="InterPro" id="IPR043129">
    <property type="entry name" value="ATPase_NBD"/>
</dbReference>
<reference evidence="3" key="1">
    <citation type="submission" date="2025-08" db="UniProtKB">
        <authorList>
            <consortium name="RefSeq"/>
        </authorList>
    </citation>
    <scope>IDENTIFICATION</scope>
</reference>
<evidence type="ECO:0000313" key="2">
    <source>
        <dbReference type="Proteomes" id="UP000694867"/>
    </source>
</evidence>
<dbReference type="Proteomes" id="UP000694867">
    <property type="component" value="Unplaced"/>
</dbReference>
<dbReference type="CDD" id="cd10206">
    <property type="entry name" value="ASKHA_NBD_Arp8-like"/>
    <property type="match status" value="1"/>
</dbReference>
<evidence type="ECO:0000256" key="1">
    <source>
        <dbReference type="RuleBase" id="RU000487"/>
    </source>
</evidence>
<protein>
    <submittedName>
        <fullName evidence="3">Actin-related protein 8</fullName>
    </submittedName>
</protein>
<dbReference type="Pfam" id="PF00022">
    <property type="entry name" value="Actin"/>
    <property type="match status" value="1"/>
</dbReference>
<organism evidence="2 3">
    <name type="scientific">Galendromus occidentalis</name>
    <name type="common">western predatory mite</name>
    <dbReference type="NCBI Taxonomy" id="34638"/>
    <lineage>
        <taxon>Eukaryota</taxon>
        <taxon>Metazoa</taxon>
        <taxon>Ecdysozoa</taxon>
        <taxon>Arthropoda</taxon>
        <taxon>Chelicerata</taxon>
        <taxon>Arachnida</taxon>
        <taxon>Acari</taxon>
        <taxon>Parasitiformes</taxon>
        <taxon>Mesostigmata</taxon>
        <taxon>Gamasina</taxon>
        <taxon>Phytoseioidea</taxon>
        <taxon>Phytoseiidae</taxon>
        <taxon>Typhlodrominae</taxon>
        <taxon>Galendromus</taxon>
    </lineage>
</organism>
<proteinExistence type="inferred from homology"/>
<gene>
    <name evidence="3" type="primary">LOC100897643</name>
</gene>
<dbReference type="KEGG" id="goe:100897643"/>
<dbReference type="AlphaFoldDB" id="A0AAJ7SGD0"/>
<dbReference type="PANTHER" id="PTHR11937">
    <property type="entry name" value="ACTIN"/>
    <property type="match status" value="1"/>
</dbReference>